<feature type="transmembrane region" description="Helical" evidence="1">
    <location>
        <begin position="59"/>
        <end position="76"/>
    </location>
</feature>
<proteinExistence type="predicted"/>
<evidence type="ECO:0000256" key="1">
    <source>
        <dbReference type="SAM" id="Phobius"/>
    </source>
</evidence>
<gene>
    <name evidence="2" type="ORF">LCGC14_1459060</name>
</gene>
<evidence type="ECO:0000313" key="2">
    <source>
        <dbReference type="EMBL" id="KKM68620.1"/>
    </source>
</evidence>
<keyword evidence="1" id="KW-1133">Transmembrane helix</keyword>
<name>A0A0F9LW95_9ZZZZ</name>
<dbReference type="EMBL" id="LAZR01010136">
    <property type="protein sequence ID" value="KKM68620.1"/>
    <property type="molecule type" value="Genomic_DNA"/>
</dbReference>
<protein>
    <submittedName>
        <fullName evidence="2">Uncharacterized protein</fullName>
    </submittedName>
</protein>
<reference evidence="2" key="1">
    <citation type="journal article" date="2015" name="Nature">
        <title>Complex archaea that bridge the gap between prokaryotes and eukaryotes.</title>
        <authorList>
            <person name="Spang A."/>
            <person name="Saw J.H."/>
            <person name="Jorgensen S.L."/>
            <person name="Zaremba-Niedzwiedzka K."/>
            <person name="Martijn J."/>
            <person name="Lind A.E."/>
            <person name="van Eijk R."/>
            <person name="Schleper C."/>
            <person name="Guy L."/>
            <person name="Ettema T.J."/>
        </authorList>
    </citation>
    <scope>NUCLEOTIDE SEQUENCE</scope>
</reference>
<comment type="caution">
    <text evidence="2">The sequence shown here is derived from an EMBL/GenBank/DDBJ whole genome shotgun (WGS) entry which is preliminary data.</text>
</comment>
<organism evidence="2">
    <name type="scientific">marine sediment metagenome</name>
    <dbReference type="NCBI Taxonomy" id="412755"/>
    <lineage>
        <taxon>unclassified sequences</taxon>
        <taxon>metagenomes</taxon>
        <taxon>ecological metagenomes</taxon>
    </lineage>
</organism>
<keyword evidence="1" id="KW-0812">Transmembrane</keyword>
<sequence length="84" mass="9459">MSNNDIETISEKPIAQMTYREVLGILLKRLLALPSKLIGFKPACLYLATYLHLKSDFPAWAWLSVLVVVLFGREGLKIITGLKK</sequence>
<accession>A0A0F9LW95</accession>
<dbReference type="AlphaFoldDB" id="A0A0F9LW95"/>
<keyword evidence="1" id="KW-0472">Membrane</keyword>